<proteinExistence type="predicted"/>
<evidence type="ECO:0000313" key="2">
    <source>
        <dbReference type="EMBL" id="EKY00814.1"/>
    </source>
</evidence>
<keyword evidence="1" id="KW-0472">Membrane</keyword>
<name>L1NBF2_9PORP</name>
<dbReference type="RefSeq" id="WP_005467209.1">
    <property type="nucleotide sequence ID" value="NZ_KB291031.1"/>
</dbReference>
<comment type="caution">
    <text evidence="2">The sequence shown here is derived from an EMBL/GenBank/DDBJ whole genome shotgun (WGS) entry which is preliminary data.</text>
</comment>
<dbReference type="AlphaFoldDB" id="L1NBF2"/>
<feature type="transmembrane region" description="Helical" evidence="1">
    <location>
        <begin position="46"/>
        <end position="65"/>
    </location>
</feature>
<feature type="transmembrane region" description="Helical" evidence="1">
    <location>
        <begin position="7"/>
        <end position="26"/>
    </location>
</feature>
<dbReference type="HOGENOM" id="CLU_176977_0_0_10"/>
<organism evidence="2 3">
    <name type="scientific">Porphyromonas catoniae F0037</name>
    <dbReference type="NCBI Taxonomy" id="1127696"/>
    <lineage>
        <taxon>Bacteria</taxon>
        <taxon>Pseudomonadati</taxon>
        <taxon>Bacteroidota</taxon>
        <taxon>Bacteroidia</taxon>
        <taxon>Bacteroidales</taxon>
        <taxon>Porphyromonadaceae</taxon>
        <taxon>Porphyromonas</taxon>
    </lineage>
</organism>
<evidence type="ECO:0000313" key="3">
    <source>
        <dbReference type="Proteomes" id="UP000010408"/>
    </source>
</evidence>
<keyword evidence="1" id="KW-0812">Transmembrane</keyword>
<dbReference type="InterPro" id="IPR021448">
    <property type="entry name" value="DUF3098"/>
</dbReference>
<dbReference type="eggNOG" id="ENOG50331EZ">
    <property type="taxonomic scope" value="Bacteria"/>
</dbReference>
<dbReference type="PATRIC" id="fig|1127696.3.peg.1042"/>
<evidence type="ECO:0000256" key="1">
    <source>
        <dbReference type="SAM" id="Phobius"/>
    </source>
</evidence>
<dbReference type="Pfam" id="PF11297">
    <property type="entry name" value="DUF3098"/>
    <property type="match status" value="1"/>
</dbReference>
<keyword evidence="1" id="KW-1133">Transmembrane helix</keyword>
<dbReference type="EMBL" id="AMEQ01000035">
    <property type="protein sequence ID" value="EKY00814.1"/>
    <property type="molecule type" value="Genomic_DNA"/>
</dbReference>
<sequence>MLYSKKNYILMGVSALLIIVGFILMSGGASEDPTAFSADIFSARRIIIAPIICVLGFALMGYAILANPTQSEGEEDTK</sequence>
<evidence type="ECO:0008006" key="4">
    <source>
        <dbReference type="Google" id="ProtNLM"/>
    </source>
</evidence>
<protein>
    <recommendedName>
        <fullName evidence="4">Signal peptide protein, YSIRK family</fullName>
    </recommendedName>
</protein>
<gene>
    <name evidence="2" type="ORF">HMPREF9134_01161</name>
</gene>
<dbReference type="Proteomes" id="UP000010408">
    <property type="component" value="Unassembled WGS sequence"/>
</dbReference>
<dbReference type="STRING" id="1127696.HMPREF9134_01161"/>
<accession>L1NBF2</accession>
<reference evidence="2 3" key="1">
    <citation type="submission" date="2012-05" db="EMBL/GenBank/DDBJ databases">
        <authorList>
            <person name="Weinstock G."/>
            <person name="Sodergren E."/>
            <person name="Lobos E.A."/>
            <person name="Fulton L."/>
            <person name="Fulton R."/>
            <person name="Courtney L."/>
            <person name="Fronick C."/>
            <person name="O'Laughlin M."/>
            <person name="Godfrey J."/>
            <person name="Wilson R.M."/>
            <person name="Miner T."/>
            <person name="Farmer C."/>
            <person name="Delehaunty K."/>
            <person name="Cordes M."/>
            <person name="Minx P."/>
            <person name="Tomlinson C."/>
            <person name="Chen J."/>
            <person name="Wollam A."/>
            <person name="Pepin K.H."/>
            <person name="Bhonagiri V."/>
            <person name="Zhang X."/>
            <person name="Suruliraj S."/>
            <person name="Warren W."/>
            <person name="Mitreva M."/>
            <person name="Mardis E.R."/>
            <person name="Wilson R.K."/>
        </authorList>
    </citation>
    <scope>NUCLEOTIDE SEQUENCE [LARGE SCALE GENOMIC DNA]</scope>
    <source>
        <strain evidence="2 3">F0037</strain>
    </source>
</reference>